<dbReference type="InterPro" id="IPR020459">
    <property type="entry name" value="AMP-binding"/>
</dbReference>
<dbReference type="eggNOG" id="COG1022">
    <property type="taxonomic scope" value="Bacteria"/>
</dbReference>
<dbReference type="PANTHER" id="PTHR43272:SF33">
    <property type="entry name" value="AMP-BINDING DOMAIN-CONTAINING PROTEIN-RELATED"/>
    <property type="match status" value="1"/>
</dbReference>
<evidence type="ECO:0000256" key="1">
    <source>
        <dbReference type="ARBA" id="ARBA00022741"/>
    </source>
</evidence>
<dbReference type="PRINTS" id="PR00154">
    <property type="entry name" value="AMPBINDING"/>
</dbReference>
<dbReference type="RefSeq" id="WP_012639588.1">
    <property type="nucleotide sequence ID" value="NC_011901.1"/>
</dbReference>
<dbReference type="GO" id="GO:0004467">
    <property type="term" value="F:long-chain fatty acid-CoA ligase activity"/>
    <property type="evidence" value="ECO:0007669"/>
    <property type="project" value="TreeGrafter"/>
</dbReference>
<evidence type="ECO:0000259" key="3">
    <source>
        <dbReference type="Pfam" id="PF00501"/>
    </source>
</evidence>
<dbReference type="HOGENOM" id="CLU_000022_45_5_6"/>
<keyword evidence="5" id="KW-1185">Reference proteome</keyword>
<keyword evidence="2" id="KW-0067">ATP-binding</keyword>
<dbReference type="Gene3D" id="3.40.50.12780">
    <property type="entry name" value="N-terminal domain of ligase-like"/>
    <property type="match status" value="1"/>
</dbReference>
<dbReference type="OrthoDB" id="5296889at2"/>
<evidence type="ECO:0000313" key="5">
    <source>
        <dbReference type="Proteomes" id="UP000002383"/>
    </source>
</evidence>
<dbReference type="CDD" id="cd05907">
    <property type="entry name" value="VL_LC_FACS_like"/>
    <property type="match status" value="1"/>
</dbReference>
<dbReference type="Pfam" id="PF00501">
    <property type="entry name" value="AMP-binding"/>
    <property type="match status" value="1"/>
</dbReference>
<dbReference type="InterPro" id="IPR000873">
    <property type="entry name" value="AMP-dep_synth/lig_dom"/>
</dbReference>
<dbReference type="SUPFAM" id="SSF56801">
    <property type="entry name" value="Acetyl-CoA synthetase-like"/>
    <property type="match status" value="1"/>
</dbReference>
<dbReference type="STRING" id="396588.Tgr7_3057"/>
<dbReference type="EMBL" id="CP001339">
    <property type="protein sequence ID" value="ACL74126.1"/>
    <property type="molecule type" value="Genomic_DNA"/>
</dbReference>
<dbReference type="InterPro" id="IPR042099">
    <property type="entry name" value="ANL_N_sf"/>
</dbReference>
<accession>B8GPX9</accession>
<dbReference type="AlphaFoldDB" id="B8GPX9"/>
<gene>
    <name evidence="4" type="ordered locus">Tgr7_3057</name>
</gene>
<dbReference type="KEGG" id="tgr:Tgr7_3057"/>
<evidence type="ECO:0000313" key="4">
    <source>
        <dbReference type="EMBL" id="ACL74126.1"/>
    </source>
</evidence>
<organism evidence="4 5">
    <name type="scientific">Thioalkalivibrio sulfidiphilus (strain HL-EbGR7)</name>
    <dbReference type="NCBI Taxonomy" id="396588"/>
    <lineage>
        <taxon>Bacteria</taxon>
        <taxon>Pseudomonadati</taxon>
        <taxon>Pseudomonadota</taxon>
        <taxon>Gammaproteobacteria</taxon>
        <taxon>Chromatiales</taxon>
        <taxon>Ectothiorhodospiraceae</taxon>
        <taxon>Thioalkalivibrio</taxon>
    </lineage>
</organism>
<feature type="domain" description="AMP-dependent synthetase/ligase" evidence="3">
    <location>
        <begin position="22"/>
        <end position="430"/>
    </location>
</feature>
<dbReference type="InterPro" id="IPR020845">
    <property type="entry name" value="AMP-binding_CS"/>
</dbReference>
<name>B8GPX9_THISH</name>
<keyword evidence="1" id="KW-0547">Nucleotide-binding</keyword>
<keyword evidence="4" id="KW-0436">Ligase</keyword>
<dbReference type="Pfam" id="PF23562">
    <property type="entry name" value="AMP-binding_C_3"/>
    <property type="match status" value="1"/>
</dbReference>
<proteinExistence type="predicted"/>
<reference evidence="4 5" key="1">
    <citation type="journal article" date="2011" name="Stand. Genomic Sci.">
        <title>Complete genome sequence of 'Thioalkalivibrio sulfidophilus' HL-EbGr7.</title>
        <authorList>
            <person name="Muyzer G."/>
            <person name="Sorokin D.Y."/>
            <person name="Mavromatis K."/>
            <person name="Lapidus A."/>
            <person name="Clum A."/>
            <person name="Ivanova N."/>
            <person name="Pati A."/>
            <person name="d'Haeseleer P."/>
            <person name="Woyke T."/>
            <person name="Kyrpides N.C."/>
        </authorList>
    </citation>
    <scope>NUCLEOTIDE SEQUENCE [LARGE SCALE GENOMIC DNA]</scope>
    <source>
        <strain evidence="4 5">HL-EbGR7</strain>
    </source>
</reference>
<dbReference type="Proteomes" id="UP000002383">
    <property type="component" value="Chromosome"/>
</dbReference>
<sequence length="605" mass="67657">MSDPAHVITPLEAGSLSGLFIERVRRSPNALAYRQFDIGKNAWVESTWSEVATEVGRWQQAMLKEGLKPGDRVAIMLRNCREWVVFDQACLGLGLITVPLYTDDRPENIAYIVREADVKLMVVEGRLQWKKILEVRDRLEGLRRIISVNTIEPDDKPDDPRLDSLSDWLFGLKGELQAHALEPDELATIVYTSGTTGKPKGVMLSHRNILFNAHASSRCADLNEQDLFLSFLPLSHTLERTAGYYMPMMVGAAVAYARSIQTLADDLATVRPTVLISVPRIYERVYGRINAGLKEKSLLARKLFMTTVDVGWRRFEHSQGRAGWHPKLLLWPLLEKLVASKVLARLGGRLRYAVCGGAPLPPPIARFFIGLGLPVFHGYGMTESSPVVSVNRPDDNVPASIGKPLPGVEVKIGDKDELLTRSPSVMLGYWNNEEATRATIDSEGWLHSGDKARMDETGHLYITGRIKEIIVLGNGEKVPPADMEMAIALDPLFDQVMVIGEGRPALAAIVVLNPEEWAALAKELDLDPESEADLNGRFLEKTLRTRIARQLHEFPGYAQVRKLIVTLEPWTVDDGLLTPTLKMKRARILERYKDQVEALYEGYTE</sequence>
<evidence type="ECO:0000256" key="2">
    <source>
        <dbReference type="ARBA" id="ARBA00022840"/>
    </source>
</evidence>
<protein>
    <submittedName>
        <fullName evidence="4">AMP-dependent synthetase and ligase</fullName>
    </submittedName>
</protein>
<dbReference type="GO" id="GO:0016020">
    <property type="term" value="C:membrane"/>
    <property type="evidence" value="ECO:0007669"/>
    <property type="project" value="TreeGrafter"/>
</dbReference>
<dbReference type="GO" id="GO:0005524">
    <property type="term" value="F:ATP binding"/>
    <property type="evidence" value="ECO:0007669"/>
    <property type="project" value="UniProtKB-KW"/>
</dbReference>
<dbReference type="PROSITE" id="PS00455">
    <property type="entry name" value="AMP_BINDING"/>
    <property type="match status" value="1"/>
</dbReference>
<dbReference type="PANTHER" id="PTHR43272">
    <property type="entry name" value="LONG-CHAIN-FATTY-ACID--COA LIGASE"/>
    <property type="match status" value="1"/>
</dbReference>